<gene>
    <name evidence="1" type="ORF">BJ212DRAFT_1301531</name>
</gene>
<accession>A0A9P7E715</accession>
<dbReference type="RefSeq" id="XP_041190702.1">
    <property type="nucleotide sequence ID" value="XM_041333140.1"/>
</dbReference>
<dbReference type="EMBL" id="JABBWG010000026">
    <property type="protein sequence ID" value="KAG1812557.1"/>
    <property type="molecule type" value="Genomic_DNA"/>
</dbReference>
<dbReference type="OrthoDB" id="3165318at2759"/>
<sequence length="213" mass="23237">MSRPFIRNLTFQSNDLGKEATIMLALINGDLQGLYEDFFPIVWKVSTFGKTGAYRAQATYTNQLAFSKAQVVNGNVISAGTCAKLNDGEKTTLTRTNDVYHFSSAQAGTSGVLQAVNKTGAVQDLAIGFMNKGDLMPTPALYFNEVGDESSVKAQFTPILRIYVTSDYQETAILRGAIDTPAIWTQDIAALAENTIWNLKRDTATGRYTIVQA</sequence>
<protein>
    <submittedName>
        <fullName evidence="1">Uncharacterized protein</fullName>
    </submittedName>
</protein>
<dbReference type="AlphaFoldDB" id="A0A9P7E715"/>
<dbReference type="Proteomes" id="UP000807769">
    <property type="component" value="Unassembled WGS sequence"/>
</dbReference>
<dbReference type="GeneID" id="64627157"/>
<name>A0A9P7E715_9AGAM</name>
<evidence type="ECO:0000313" key="2">
    <source>
        <dbReference type="Proteomes" id="UP000807769"/>
    </source>
</evidence>
<keyword evidence="2" id="KW-1185">Reference proteome</keyword>
<reference evidence="1" key="1">
    <citation type="journal article" date="2020" name="New Phytol.">
        <title>Comparative genomics reveals dynamic genome evolution in host specialist ectomycorrhizal fungi.</title>
        <authorList>
            <person name="Lofgren L.A."/>
            <person name="Nguyen N.H."/>
            <person name="Vilgalys R."/>
            <person name="Ruytinx J."/>
            <person name="Liao H.L."/>
            <person name="Branco S."/>
            <person name="Kuo A."/>
            <person name="LaButti K."/>
            <person name="Lipzen A."/>
            <person name="Andreopoulos W."/>
            <person name="Pangilinan J."/>
            <person name="Riley R."/>
            <person name="Hundley H."/>
            <person name="Na H."/>
            <person name="Barry K."/>
            <person name="Grigoriev I.V."/>
            <person name="Stajich J.E."/>
            <person name="Kennedy P.G."/>
        </authorList>
    </citation>
    <scope>NUCLEOTIDE SEQUENCE</scope>
    <source>
        <strain evidence="1">MN1</strain>
    </source>
</reference>
<evidence type="ECO:0000313" key="1">
    <source>
        <dbReference type="EMBL" id="KAG1812557.1"/>
    </source>
</evidence>
<organism evidence="1 2">
    <name type="scientific">Suillus subaureus</name>
    <dbReference type="NCBI Taxonomy" id="48587"/>
    <lineage>
        <taxon>Eukaryota</taxon>
        <taxon>Fungi</taxon>
        <taxon>Dikarya</taxon>
        <taxon>Basidiomycota</taxon>
        <taxon>Agaricomycotina</taxon>
        <taxon>Agaricomycetes</taxon>
        <taxon>Agaricomycetidae</taxon>
        <taxon>Boletales</taxon>
        <taxon>Suillineae</taxon>
        <taxon>Suillaceae</taxon>
        <taxon>Suillus</taxon>
    </lineage>
</organism>
<comment type="caution">
    <text evidence="1">The sequence shown here is derived from an EMBL/GenBank/DDBJ whole genome shotgun (WGS) entry which is preliminary data.</text>
</comment>
<proteinExistence type="predicted"/>